<reference evidence="10" key="2">
    <citation type="journal article" date="2017" name="Genome Announc.">
        <title>Genome sequences of Cyberlindnera fabianii 65, Pichia kudriavzevii 129, and Saccharomyces cerevisiae 131 isolated from fermented masau fruits in Zimbabwe.</title>
        <authorList>
            <person name="van Rijswijck I.M.H."/>
            <person name="Derks M.F.L."/>
            <person name="Abee T."/>
            <person name="de Ridder D."/>
            <person name="Smid E.J."/>
        </authorList>
    </citation>
    <scope>NUCLEOTIDE SEQUENCE [LARGE SCALE GENOMIC DNA]</scope>
    <source>
        <strain evidence="10">65</strain>
    </source>
</reference>
<dbReference type="Pfam" id="PF00348">
    <property type="entry name" value="polyprenyl_synt"/>
    <property type="match status" value="2"/>
</dbReference>
<dbReference type="AlphaFoldDB" id="A0A061B3Z8"/>
<protein>
    <submittedName>
        <fullName evidence="8">CYFA0S09e02740g1_1</fullName>
    </submittedName>
    <submittedName>
        <fullName evidence="9">Hexaprenyl pyrophosphate synthase, mitochondrial</fullName>
    </submittedName>
</protein>
<dbReference type="PANTHER" id="PTHR12001:SF69">
    <property type="entry name" value="ALL TRANS-POLYPRENYL-DIPHOSPHATE SYNTHASE PDSS1"/>
    <property type="match status" value="1"/>
</dbReference>
<keyword evidence="10" id="KW-1185">Reference proteome</keyword>
<dbReference type="STRING" id="36022.A0A061B3Z8"/>
<dbReference type="InterPro" id="IPR000092">
    <property type="entry name" value="Polyprenyl_synt"/>
</dbReference>
<dbReference type="InterPro" id="IPR033749">
    <property type="entry name" value="Polyprenyl_synt_CS"/>
</dbReference>
<proteinExistence type="inferred from homology"/>
<dbReference type="SFLD" id="SFLDS00005">
    <property type="entry name" value="Isoprenoid_Synthase_Type_I"/>
    <property type="match status" value="1"/>
</dbReference>
<comment type="similarity">
    <text evidence="2 7">Belongs to the FPP/GGPP synthase family.</text>
</comment>
<dbReference type="EMBL" id="MPUK01000004">
    <property type="protein sequence ID" value="ONH67345.1"/>
    <property type="molecule type" value="Genomic_DNA"/>
</dbReference>
<keyword evidence="5" id="KW-0460">Magnesium</keyword>
<dbReference type="OrthoDB" id="9927103at2759"/>
<organism evidence="8">
    <name type="scientific">Cyberlindnera fabianii</name>
    <name type="common">Yeast</name>
    <name type="synonym">Hansenula fabianii</name>
    <dbReference type="NCBI Taxonomy" id="36022"/>
    <lineage>
        <taxon>Eukaryota</taxon>
        <taxon>Fungi</taxon>
        <taxon>Dikarya</taxon>
        <taxon>Ascomycota</taxon>
        <taxon>Saccharomycotina</taxon>
        <taxon>Saccharomycetes</taxon>
        <taxon>Phaffomycetales</taxon>
        <taxon>Phaffomycetaceae</taxon>
        <taxon>Cyberlindnera</taxon>
    </lineage>
</organism>
<sequence>MLRTPRNVLRAARTTNVLQRRCGSSWATAVETAARLVTPAAILKDPLSLVSHEMSQLANNIGKLIGSGHPTLNRISAYYFESQGKKIRPLIVLLLSRALSEIPLEERNRIAIDNFDIPEQPVYESTKSLTALFAEQMKDPVGPLSPLRILHGISPNVVLDPLTKPHESLPEFDSRRGILPKQRRLAEIVEMIHTASLLHDDVIDNSDSRRNRPSGNIAFSNKMAVLSGDFLLGRASVSIGRLRNPEVIELMSTAIANLVEGEFMQLKNTVLQPNEDTIGEDKVIPQPTGVIDTKIHEYSVSAPIGDSITHEDNVAAAFEYYTHKTYLKTAALLSKSCRSAAILSGANDHVIENSYQFGRNLGLCFQMIDDVLDFTQTSEQLGKPGMADLKLGLATAPILFAWKENPALGPLISRKFKEEGDVEIAVDAIAKYRGLEQTTELAEEYCSKALANLREVLPESDSRSALEFLTNAIVTRTK</sequence>
<dbReference type="GO" id="GO:1990234">
    <property type="term" value="C:transferase complex"/>
    <property type="evidence" value="ECO:0007669"/>
    <property type="project" value="TreeGrafter"/>
</dbReference>
<dbReference type="GO" id="GO:0006744">
    <property type="term" value="P:ubiquinone biosynthetic process"/>
    <property type="evidence" value="ECO:0007669"/>
    <property type="project" value="TreeGrafter"/>
</dbReference>
<dbReference type="GO" id="GO:0004659">
    <property type="term" value="F:prenyltransferase activity"/>
    <property type="evidence" value="ECO:0007669"/>
    <property type="project" value="InterPro"/>
</dbReference>
<dbReference type="GO" id="GO:0046872">
    <property type="term" value="F:metal ion binding"/>
    <property type="evidence" value="ECO:0007669"/>
    <property type="project" value="UniProtKB-KW"/>
</dbReference>
<dbReference type="CDD" id="cd00685">
    <property type="entry name" value="Trans_IPPS_HT"/>
    <property type="match status" value="1"/>
</dbReference>
<dbReference type="EMBL" id="LK052894">
    <property type="protein sequence ID" value="CDR42399.1"/>
    <property type="molecule type" value="Genomic_DNA"/>
</dbReference>
<keyword evidence="3 7" id="KW-0808">Transferase</keyword>
<reference evidence="9" key="3">
    <citation type="submission" date="2017-01" db="EMBL/GenBank/DDBJ databases">
        <authorList>
            <person name="Mah S.A."/>
            <person name="Swanson W.J."/>
            <person name="Moy G.W."/>
            <person name="Vacquier V.D."/>
        </authorList>
    </citation>
    <scope>NUCLEOTIDE SEQUENCE [LARGE SCALE GENOMIC DNA]</scope>
    <source>
        <strain evidence="9">65</strain>
    </source>
</reference>
<reference evidence="8" key="1">
    <citation type="journal article" date="2014" name="Genome Announc.">
        <title>Genome sequence of the yeast Cyberlindnera fabianii (Hansenula fabianii).</title>
        <authorList>
            <person name="Freel K.C."/>
            <person name="Sarilar V."/>
            <person name="Neuveglise C."/>
            <person name="Devillers H."/>
            <person name="Friedrich A."/>
            <person name="Schacherer J."/>
        </authorList>
    </citation>
    <scope>NUCLEOTIDE SEQUENCE</scope>
    <source>
        <strain evidence="8">YJS4271</strain>
    </source>
</reference>
<evidence type="ECO:0000256" key="7">
    <source>
        <dbReference type="RuleBase" id="RU004466"/>
    </source>
</evidence>
<dbReference type="Proteomes" id="UP000189513">
    <property type="component" value="Unassembled WGS sequence"/>
</dbReference>
<dbReference type="VEuPathDB" id="FungiDB:BON22_2677"/>
<evidence type="ECO:0000313" key="10">
    <source>
        <dbReference type="Proteomes" id="UP000189513"/>
    </source>
</evidence>
<evidence type="ECO:0000313" key="9">
    <source>
        <dbReference type="EMBL" id="ONH67345.1"/>
    </source>
</evidence>
<dbReference type="GO" id="GO:0008299">
    <property type="term" value="P:isoprenoid biosynthetic process"/>
    <property type="evidence" value="ECO:0007669"/>
    <property type="project" value="UniProtKB-KW"/>
</dbReference>
<evidence type="ECO:0000256" key="1">
    <source>
        <dbReference type="ARBA" id="ARBA00001946"/>
    </source>
</evidence>
<dbReference type="InterPro" id="IPR008949">
    <property type="entry name" value="Isoprenoid_synthase_dom_sf"/>
</dbReference>
<evidence type="ECO:0000256" key="6">
    <source>
        <dbReference type="ARBA" id="ARBA00023229"/>
    </source>
</evidence>
<evidence type="ECO:0000256" key="5">
    <source>
        <dbReference type="ARBA" id="ARBA00022842"/>
    </source>
</evidence>
<evidence type="ECO:0000256" key="3">
    <source>
        <dbReference type="ARBA" id="ARBA00022679"/>
    </source>
</evidence>
<evidence type="ECO:0000313" key="8">
    <source>
        <dbReference type="EMBL" id="CDR42399.1"/>
    </source>
</evidence>
<dbReference type="Gene3D" id="1.10.600.10">
    <property type="entry name" value="Farnesyl Diphosphate Synthase"/>
    <property type="match status" value="1"/>
</dbReference>
<evidence type="ECO:0000256" key="4">
    <source>
        <dbReference type="ARBA" id="ARBA00022723"/>
    </source>
</evidence>
<keyword evidence="4" id="KW-0479">Metal-binding</keyword>
<name>A0A061B3Z8_CYBFA</name>
<dbReference type="OMA" id="AFDYYLH"/>
<keyword evidence="6" id="KW-0414">Isoprene biosynthesis</keyword>
<comment type="cofactor">
    <cofactor evidence="1">
        <name>Mg(2+)</name>
        <dbReference type="ChEBI" id="CHEBI:18420"/>
    </cofactor>
</comment>
<dbReference type="PROSITE" id="PS00444">
    <property type="entry name" value="POLYPRENYL_SYNTHASE_2"/>
    <property type="match status" value="1"/>
</dbReference>
<dbReference type="PANTHER" id="PTHR12001">
    <property type="entry name" value="GERANYLGERANYL PYROPHOSPHATE SYNTHASE"/>
    <property type="match status" value="1"/>
</dbReference>
<dbReference type="SUPFAM" id="SSF48576">
    <property type="entry name" value="Terpenoid synthases"/>
    <property type="match status" value="2"/>
</dbReference>
<evidence type="ECO:0000256" key="2">
    <source>
        <dbReference type="ARBA" id="ARBA00006706"/>
    </source>
</evidence>
<accession>A0A061B3Z8</accession>
<gene>
    <name evidence="9" type="ORF">BON22_2677</name>
    <name evidence="8" type="ORF">CYFA0S_09e02740g</name>
</gene>